<protein>
    <recommendedName>
        <fullName evidence="3">Serine/threonine protein kinase</fullName>
    </recommendedName>
</protein>
<name>A0ABS6ZRG9_9GAMM</name>
<gene>
    <name evidence="1" type="ORF">KPL81_15980</name>
</gene>
<evidence type="ECO:0000313" key="2">
    <source>
        <dbReference type="Proteomes" id="UP000769617"/>
    </source>
</evidence>
<comment type="caution">
    <text evidence="1">The sequence shown here is derived from an EMBL/GenBank/DDBJ whole genome shotgun (WGS) entry which is preliminary data.</text>
</comment>
<organism evidence="1 2">
    <name type="scientific">Billgrantia antri</name>
    <dbReference type="NCBI Taxonomy" id="2846777"/>
    <lineage>
        <taxon>Bacteria</taxon>
        <taxon>Pseudomonadati</taxon>
        <taxon>Pseudomonadota</taxon>
        <taxon>Gammaproteobacteria</taxon>
        <taxon>Oceanospirillales</taxon>
        <taxon>Halomonadaceae</taxon>
        <taxon>Billgrantia</taxon>
    </lineage>
</organism>
<accession>A0ABS6ZRG9</accession>
<dbReference type="RefSeq" id="WP_219793033.1">
    <property type="nucleotide sequence ID" value="NZ_JAHYCA010000006.1"/>
</dbReference>
<evidence type="ECO:0008006" key="3">
    <source>
        <dbReference type="Google" id="ProtNLM"/>
    </source>
</evidence>
<sequence>MRYRDSETGWAGPAGFVDRISDVRAPVPGLAAFVVHESGLGDLAAYRDILAQLGFDVLHESSLDARCRSVMAERLQRAHPDGADGLGADPPRRLLAVHDVYPDRRSRHRGDAAGASDNARVLRAQWKMRLHTHRAGSDGGVAVSASADADQAVAWLSLLASVRVESVLELARRRNDAFRTPYPVLADLSKHACRAKVELIDFHGRRAICKTFRPGRERFLAREVKARELGASLPEVSRLLEVGPCHLVVEWYADSLPRILAPRPLFFRHGLLPLWVIERLRAVILHYRRLGYECIDLSPCNLLYDPYQGLRIIDFEFLQPGPEVADTLEGNYAWYPVPRDFSGDVPPRARRRPYWDRWFFYTGLPRRMCLYELPRPLLTLTRSLALVPLTLAGLQRVGWNAVRRLGRGL</sequence>
<dbReference type="Proteomes" id="UP000769617">
    <property type="component" value="Unassembled WGS sequence"/>
</dbReference>
<evidence type="ECO:0000313" key="1">
    <source>
        <dbReference type="EMBL" id="MBW6392653.1"/>
    </source>
</evidence>
<keyword evidence="2" id="KW-1185">Reference proteome</keyword>
<proteinExistence type="predicted"/>
<dbReference type="SUPFAM" id="SSF56112">
    <property type="entry name" value="Protein kinase-like (PK-like)"/>
    <property type="match status" value="1"/>
</dbReference>
<dbReference type="InterPro" id="IPR011009">
    <property type="entry name" value="Kinase-like_dom_sf"/>
</dbReference>
<reference evidence="1 2" key="1">
    <citation type="submission" date="2021-07" db="EMBL/GenBank/DDBJ databases">
        <authorList>
            <person name="So Y."/>
        </authorList>
    </citation>
    <scope>NUCLEOTIDE SEQUENCE [LARGE SCALE GENOMIC DNA]</scope>
    <source>
        <strain evidence="1 2">Y3S6</strain>
    </source>
</reference>
<dbReference type="EMBL" id="JAHYCA010000006">
    <property type="protein sequence ID" value="MBW6392653.1"/>
    <property type="molecule type" value="Genomic_DNA"/>
</dbReference>